<proteinExistence type="predicted"/>
<name>A0A5R8WUW0_9BACT</name>
<gene>
    <name evidence="1" type="ORF">FDY95_07195</name>
</gene>
<accession>A0A5R8WUW0</accession>
<reference evidence="1 2" key="1">
    <citation type="submission" date="2019-05" db="EMBL/GenBank/DDBJ databases">
        <title>Hymenobacter edaphi sp. nov., isolated from abandoned arsenic-contaminated farmland soil.</title>
        <authorList>
            <person name="Nie L."/>
        </authorList>
    </citation>
    <scope>NUCLEOTIDE SEQUENCE [LARGE SCALE GENOMIC DNA]</scope>
    <source>
        <strain evidence="1 2">1-3-3-8</strain>
    </source>
</reference>
<organism evidence="1 2">
    <name type="scientific">Hymenobacter jeollabukensis</name>
    <dbReference type="NCBI Taxonomy" id="2025313"/>
    <lineage>
        <taxon>Bacteria</taxon>
        <taxon>Pseudomonadati</taxon>
        <taxon>Bacteroidota</taxon>
        <taxon>Cytophagia</taxon>
        <taxon>Cytophagales</taxon>
        <taxon>Hymenobacteraceae</taxon>
        <taxon>Hymenobacter</taxon>
    </lineage>
</organism>
<protein>
    <submittedName>
        <fullName evidence="1">Uncharacterized protein</fullName>
    </submittedName>
</protein>
<dbReference type="AlphaFoldDB" id="A0A5R8WUW0"/>
<dbReference type="RefSeq" id="WP_138076106.1">
    <property type="nucleotide sequence ID" value="NZ_VAJM01000002.1"/>
</dbReference>
<comment type="caution">
    <text evidence="1">The sequence shown here is derived from an EMBL/GenBank/DDBJ whole genome shotgun (WGS) entry which is preliminary data.</text>
</comment>
<sequence length="74" mass="8549">MGNAQSKQITATYVGKGIMGKYQPHKQYTLQIARQNGEVHIIHAPTQEIETTYKSEQDFLNDWKDAKERDLLLE</sequence>
<evidence type="ECO:0000313" key="1">
    <source>
        <dbReference type="EMBL" id="TLM95561.1"/>
    </source>
</evidence>
<dbReference type="Proteomes" id="UP000305517">
    <property type="component" value="Unassembled WGS sequence"/>
</dbReference>
<evidence type="ECO:0000313" key="2">
    <source>
        <dbReference type="Proteomes" id="UP000305517"/>
    </source>
</evidence>
<keyword evidence="2" id="KW-1185">Reference proteome</keyword>
<dbReference type="EMBL" id="VAJM01000002">
    <property type="protein sequence ID" value="TLM95561.1"/>
    <property type="molecule type" value="Genomic_DNA"/>
</dbReference>